<reference evidence="2" key="1">
    <citation type="submission" date="2020-11" db="EMBL/GenBank/DDBJ databases">
        <authorList>
            <person name="Tran Van P."/>
        </authorList>
    </citation>
    <scope>NUCLEOTIDE SEQUENCE</scope>
</reference>
<feature type="region of interest" description="Disordered" evidence="1">
    <location>
        <begin position="48"/>
        <end position="75"/>
    </location>
</feature>
<proteinExistence type="predicted"/>
<evidence type="ECO:0000256" key="1">
    <source>
        <dbReference type="SAM" id="MobiDB-lite"/>
    </source>
</evidence>
<organism evidence="2">
    <name type="scientific">Timema genevievae</name>
    <name type="common">Walking stick</name>
    <dbReference type="NCBI Taxonomy" id="629358"/>
    <lineage>
        <taxon>Eukaryota</taxon>
        <taxon>Metazoa</taxon>
        <taxon>Ecdysozoa</taxon>
        <taxon>Arthropoda</taxon>
        <taxon>Hexapoda</taxon>
        <taxon>Insecta</taxon>
        <taxon>Pterygota</taxon>
        <taxon>Neoptera</taxon>
        <taxon>Polyneoptera</taxon>
        <taxon>Phasmatodea</taxon>
        <taxon>Timematodea</taxon>
        <taxon>Timematoidea</taxon>
        <taxon>Timematidae</taxon>
        <taxon>Timema</taxon>
    </lineage>
</organism>
<evidence type="ECO:0000313" key="2">
    <source>
        <dbReference type="EMBL" id="CAD7601976.1"/>
    </source>
</evidence>
<dbReference type="EMBL" id="OE842992">
    <property type="protein sequence ID" value="CAD7601976.1"/>
    <property type="molecule type" value="Genomic_DNA"/>
</dbReference>
<dbReference type="AlphaFoldDB" id="A0A7R9K2Z9"/>
<protein>
    <submittedName>
        <fullName evidence="2">Uncharacterized protein</fullName>
    </submittedName>
</protein>
<accession>A0A7R9K2Z9</accession>
<sequence>MSGGLDQAATEVPRIDPLQLLKCLSVLLSPEGGIKSKDEVQRLASSWTGVGGTTQNVDSLSNFGKSFSSNRQETG</sequence>
<gene>
    <name evidence="2" type="ORF">TGEB3V08_LOCUS8154</name>
</gene>
<name>A0A7R9K2Z9_TIMGE</name>